<dbReference type="Pfam" id="PF05699">
    <property type="entry name" value="Dimer_Tnp_hAT"/>
    <property type="match status" value="1"/>
</dbReference>
<dbReference type="Proteomes" id="UP000027456">
    <property type="component" value="Unassembled WGS sequence"/>
</dbReference>
<evidence type="ECO:0000313" key="3">
    <source>
        <dbReference type="Proteomes" id="UP000027456"/>
    </source>
</evidence>
<reference evidence="2 3" key="1">
    <citation type="submission" date="2013-12" db="EMBL/GenBank/DDBJ databases">
        <authorList>
            <person name="Cubeta M."/>
            <person name="Pakala S."/>
            <person name="Fedorova N."/>
            <person name="Thomas E."/>
            <person name="Dean R."/>
            <person name="Jabaji S."/>
            <person name="Neate S."/>
            <person name="Toda T."/>
            <person name="Tavantzis S."/>
            <person name="Vilgalys R."/>
            <person name="Bharathan N."/>
            <person name="Pakala S."/>
            <person name="Losada L.S."/>
            <person name="Zafar N."/>
            <person name="Nierman W."/>
        </authorList>
    </citation>
    <scope>NUCLEOTIDE SEQUENCE [LARGE SCALE GENOMIC DNA]</scope>
    <source>
        <strain evidence="2 3">123E</strain>
    </source>
</reference>
<protein>
    <submittedName>
        <fullName evidence="2">HAT family dimerization protein</fullName>
    </submittedName>
</protein>
<dbReference type="HOGENOM" id="CLU_1355329_0_0_1"/>
<dbReference type="AlphaFoldDB" id="A0A074RYS4"/>
<dbReference type="InterPro" id="IPR008906">
    <property type="entry name" value="HATC_C_dom"/>
</dbReference>
<gene>
    <name evidence="2" type="ORF">V565_049630</name>
</gene>
<dbReference type="InterPro" id="IPR012337">
    <property type="entry name" value="RNaseH-like_sf"/>
</dbReference>
<feature type="domain" description="HAT C-terminal dimerisation" evidence="1">
    <location>
        <begin position="80"/>
        <end position="134"/>
    </location>
</feature>
<accession>A0A074RYS4</accession>
<proteinExistence type="predicted"/>
<sequence>MLQYLEVRERRSIAINPDDLSTQASQAQGRGLSSLFAQPVGCLFDDEFGVTPLQSPAAPIRVQPTPQRPLFSAIASIDMKDKFSLIHAVAMDVLPAQASSVSSEQVFSSSKLTCTRARNRMKANTVELLQILKYALRNRYRSVGKPVATVNMEVHIDTESQNELESQSDEMIDSSPLDLMIRLADVDWGHDAILDEDLDSRS</sequence>
<keyword evidence="3" id="KW-1185">Reference proteome</keyword>
<name>A0A074RYS4_9AGAM</name>
<dbReference type="GO" id="GO:0046983">
    <property type="term" value="F:protein dimerization activity"/>
    <property type="evidence" value="ECO:0007669"/>
    <property type="project" value="InterPro"/>
</dbReference>
<dbReference type="EMBL" id="AZST01000121">
    <property type="protein sequence ID" value="KEP52154.1"/>
    <property type="molecule type" value="Genomic_DNA"/>
</dbReference>
<evidence type="ECO:0000259" key="1">
    <source>
        <dbReference type="Pfam" id="PF05699"/>
    </source>
</evidence>
<evidence type="ECO:0000313" key="2">
    <source>
        <dbReference type="EMBL" id="KEP52154.1"/>
    </source>
</evidence>
<dbReference type="SUPFAM" id="SSF53098">
    <property type="entry name" value="Ribonuclease H-like"/>
    <property type="match status" value="1"/>
</dbReference>
<comment type="caution">
    <text evidence="2">The sequence shown here is derived from an EMBL/GenBank/DDBJ whole genome shotgun (WGS) entry which is preliminary data.</text>
</comment>
<organism evidence="2 3">
    <name type="scientific">Rhizoctonia solani 123E</name>
    <dbReference type="NCBI Taxonomy" id="1423351"/>
    <lineage>
        <taxon>Eukaryota</taxon>
        <taxon>Fungi</taxon>
        <taxon>Dikarya</taxon>
        <taxon>Basidiomycota</taxon>
        <taxon>Agaricomycotina</taxon>
        <taxon>Agaricomycetes</taxon>
        <taxon>Cantharellales</taxon>
        <taxon>Ceratobasidiaceae</taxon>
        <taxon>Rhizoctonia</taxon>
    </lineage>
</organism>
<dbReference type="OrthoDB" id="3262464at2759"/>